<dbReference type="OrthoDB" id="410592at2759"/>
<evidence type="ECO:0000256" key="13">
    <source>
        <dbReference type="ARBA" id="ARBA00023037"/>
    </source>
</evidence>
<dbReference type="GO" id="GO:0005925">
    <property type="term" value="C:focal adhesion"/>
    <property type="evidence" value="ECO:0007669"/>
    <property type="project" value="TreeGrafter"/>
</dbReference>
<evidence type="ECO:0000256" key="5">
    <source>
        <dbReference type="ARBA" id="ARBA00022692"/>
    </source>
</evidence>
<feature type="disulfide bond" evidence="17">
    <location>
        <begin position="204"/>
        <end position="212"/>
    </location>
</feature>
<dbReference type="Gene3D" id="1.20.5.100">
    <property type="entry name" value="Cytochrome c1, transmembrane anchor, C-terminal"/>
    <property type="match status" value="1"/>
</dbReference>
<feature type="disulfide bond" evidence="17">
    <location>
        <begin position="260"/>
        <end position="301"/>
    </location>
</feature>
<feature type="disulfide bond" evidence="17">
    <location>
        <begin position="606"/>
        <end position="612"/>
    </location>
</feature>
<feature type="disulfide bond" evidence="17">
    <location>
        <begin position="498"/>
        <end position="507"/>
    </location>
</feature>
<keyword evidence="5 18" id="KW-0812">Transmembrane</keyword>
<dbReference type="InterPro" id="IPR057243">
    <property type="entry name" value="Integrin_I-EGF_CS"/>
</dbReference>
<dbReference type="Gene3D" id="2.60.40.1510">
    <property type="entry name" value="ntegrin, alpha v. Chain A, domain 3"/>
    <property type="match status" value="1"/>
</dbReference>
<feature type="signal peptide" evidence="20">
    <location>
        <begin position="1"/>
        <end position="21"/>
    </location>
</feature>
<dbReference type="InterPro" id="IPR057073">
    <property type="entry name" value="EGF_integrin_2"/>
</dbReference>
<dbReference type="InterPro" id="IPR040622">
    <property type="entry name" value="EGF_integrin_1"/>
</dbReference>
<keyword evidence="12 19" id="KW-1133">Transmembrane helix</keyword>
<keyword evidence="16" id="KW-0325">Glycoprotein</keyword>
<feature type="disulfide bond" evidence="17">
    <location>
        <begin position="493"/>
        <end position="535"/>
    </location>
</feature>
<keyword evidence="24" id="KW-1185">Reference proteome</keyword>
<dbReference type="GO" id="GO:0007160">
    <property type="term" value="P:cell-matrix adhesion"/>
    <property type="evidence" value="ECO:0007669"/>
    <property type="project" value="TreeGrafter"/>
</dbReference>
<dbReference type="InterPro" id="IPR015812">
    <property type="entry name" value="Integrin_bsu"/>
</dbReference>
<dbReference type="SMART" id="SM00187">
    <property type="entry name" value="INB"/>
    <property type="match status" value="1"/>
</dbReference>
<feature type="disulfide bond" evidence="17">
    <location>
        <begin position="588"/>
        <end position="593"/>
    </location>
</feature>
<evidence type="ECO:0000313" key="25">
    <source>
        <dbReference type="RefSeq" id="XP_015514963.1"/>
    </source>
</evidence>
<sequence length="826" mass="91458">MGLKPGVRVLVCLVSIHLIVAYGYPDTEDISCETKETCAACIRTPQCVWCADIRPINSEDAVENIPEQPRCTHRKFNSESWCRIDLVVDKNETLVLNDDPFSSQQNNQTQVKPQHVKISLRRQEELRINISYQQANDYPVDLYFLMDLSASMEPYRNNLAKLGAKVVEAMGKLTSNFHLGFGSFIDKVVLPMTNTEREWILKMCKLKDGTPCASPYEFKHQMKLGTNVSLFTTKVEKAEISANLDVPEGGLDGLMQAIVCQHDIGWRKNARRLLVYSSDATYHIAGDGKLAGIVEPNDETCHLDEKGAYTHAEILDYPSITQINKQIQKNSINVIFDVTKAVSENYRDLSLRINGSSVGLLDSKSDNKTVVDIILSQYETLTNTITMTSSHPEFIEVKFFSRCMNQSAPLSETNECGGIRVNKSVQFEISIKAIECPERPEDWHQIIEIKPQGVDERLTIEVDLICDCPCSKPDNGYFKANAPECHGHGNLACGICECNKYFQGKDCYCPRNGPEVTEISSTGCVPANATKAEPCSGKNRGKCVCGKCECLAGPKQGDKYMGKFCECDNFSCPRSNLKVCGGPSRGTCYCGKCKCKPGWNGDSCECSTSNTCINPVSEKVCSGFGECKCGICECDTTKGRTGQYCQDCPTCSNQYCETLKDCVECYVHKTGRAVVGDGCDSTECGNVEVSEKVETIDEPEADSKYKKCVVPDDNGCTFAFKYEVGGYQRGDQRFDTVIAEKKKKCSALPLFSPLTTAAGVILLTLFLGLLGLLAWKAVTMFHDHREYVKFEKERVCATYEGGTNPIYKAAKTTFNNPMFGTDSTAQ</sequence>
<feature type="disulfide bond" evidence="17">
    <location>
        <begin position="595"/>
        <end position="604"/>
    </location>
</feature>
<dbReference type="PANTHER" id="PTHR10082:SF60">
    <property type="entry name" value="INTEGRIN BETA-PS"/>
    <property type="match status" value="1"/>
</dbReference>
<dbReference type="InterPro" id="IPR014836">
    <property type="entry name" value="Integrin_bsu_cyt_dom"/>
</dbReference>
<dbReference type="SMART" id="SM01241">
    <property type="entry name" value="Integrin_b_cyt"/>
    <property type="match status" value="1"/>
</dbReference>
<evidence type="ECO:0000256" key="2">
    <source>
        <dbReference type="ARBA" id="ARBA00007449"/>
    </source>
</evidence>
<keyword evidence="9" id="KW-0106">Calcium</keyword>
<dbReference type="Pfam" id="PF00362">
    <property type="entry name" value="Integrin_beta"/>
    <property type="match status" value="1"/>
</dbReference>
<feature type="domain" description="Integrin beta subunit cytoplasmic" evidence="22">
    <location>
        <begin position="776"/>
        <end position="821"/>
    </location>
</feature>
<dbReference type="GO" id="GO:0016477">
    <property type="term" value="P:cell migration"/>
    <property type="evidence" value="ECO:0007669"/>
    <property type="project" value="TreeGrafter"/>
</dbReference>
<dbReference type="SUPFAM" id="SSF69687">
    <property type="entry name" value="Integrin beta tail domain"/>
    <property type="match status" value="1"/>
</dbReference>
<dbReference type="Proteomes" id="UP000829291">
    <property type="component" value="Chromosome 2"/>
</dbReference>
<feature type="disulfide bond" evidence="17">
    <location>
        <begin position="545"/>
        <end position="580"/>
    </location>
</feature>
<dbReference type="Pfam" id="PF18372">
    <property type="entry name" value="I-EGF_1"/>
    <property type="match status" value="1"/>
</dbReference>
<feature type="chain" id="PRO_5026909322" description="Integrin beta" evidence="20">
    <location>
        <begin position="22"/>
        <end position="826"/>
    </location>
</feature>
<comment type="similarity">
    <text evidence="2 18">Belongs to the integrin beta chain family.</text>
</comment>
<evidence type="ECO:0000256" key="8">
    <source>
        <dbReference type="ARBA" id="ARBA00022737"/>
    </source>
</evidence>
<feature type="disulfide bond" evidence="17">
    <location>
        <begin position="627"/>
        <end position="632"/>
    </location>
</feature>
<dbReference type="InterPro" id="IPR036465">
    <property type="entry name" value="vWFA_dom_sf"/>
</dbReference>
<evidence type="ECO:0000256" key="11">
    <source>
        <dbReference type="ARBA" id="ARBA00022889"/>
    </source>
</evidence>
<protein>
    <recommendedName>
        <fullName evidence="18">Integrin beta</fullName>
    </recommendedName>
</protein>
<dbReference type="GO" id="GO:0008305">
    <property type="term" value="C:integrin complex"/>
    <property type="evidence" value="ECO:0007669"/>
    <property type="project" value="TreeGrafter"/>
</dbReference>
<dbReference type="SUPFAM" id="SSF69179">
    <property type="entry name" value="Integrin domains"/>
    <property type="match status" value="1"/>
</dbReference>
<evidence type="ECO:0000256" key="18">
    <source>
        <dbReference type="RuleBase" id="RU000633"/>
    </source>
</evidence>
<feature type="disulfide bond" evidence="17">
    <location>
        <begin position="567"/>
        <end position="572"/>
    </location>
</feature>
<evidence type="ECO:0000259" key="21">
    <source>
        <dbReference type="SMART" id="SM00187"/>
    </source>
</evidence>
<keyword evidence="7 20" id="KW-0732">Signal</keyword>
<evidence type="ECO:0000256" key="10">
    <source>
        <dbReference type="ARBA" id="ARBA00022842"/>
    </source>
</evidence>
<evidence type="ECO:0000256" key="4">
    <source>
        <dbReference type="ARBA" id="ARBA00022536"/>
    </source>
</evidence>
<feature type="disulfide bond" evidence="17">
    <location>
        <begin position="38"/>
        <end position="47"/>
    </location>
</feature>
<keyword evidence="4" id="KW-0245">EGF-like domain</keyword>
<dbReference type="PROSITE" id="PS52047">
    <property type="entry name" value="I_EGF_2"/>
    <property type="match status" value="2"/>
</dbReference>
<dbReference type="Pfam" id="PF07965">
    <property type="entry name" value="Integrin_B_tail"/>
    <property type="match status" value="1"/>
</dbReference>
<evidence type="ECO:0000259" key="22">
    <source>
        <dbReference type="SMART" id="SM01241"/>
    </source>
</evidence>
<dbReference type="GeneID" id="107220756"/>
<dbReference type="PROSITE" id="PS00243">
    <property type="entry name" value="I_EGF_1"/>
    <property type="match status" value="1"/>
</dbReference>
<feature type="disulfide bond" evidence="17">
    <location>
        <begin position="543"/>
        <end position="548"/>
    </location>
</feature>
<feature type="disulfide bond" evidence="17">
    <location>
        <begin position="629"/>
        <end position="679"/>
    </location>
</feature>
<feature type="domain" description="Integrin beta subunit tail" evidence="23">
    <location>
        <begin position="656"/>
        <end position="750"/>
    </location>
</feature>
<feature type="disulfide bond" evidence="17">
    <location>
        <begin position="634"/>
        <end position="645"/>
    </location>
</feature>
<evidence type="ECO:0000313" key="24">
    <source>
        <dbReference type="Proteomes" id="UP000829291"/>
    </source>
</evidence>
<dbReference type="FunFam" id="2.10.25.10:FF:000036">
    <property type="entry name" value="Integrin beta"/>
    <property type="match status" value="1"/>
</dbReference>
<evidence type="ECO:0000256" key="3">
    <source>
        <dbReference type="ARBA" id="ARBA00022475"/>
    </source>
</evidence>
<name>A0A6J0BMC9_NEOLC</name>
<dbReference type="InterPro" id="IPR036349">
    <property type="entry name" value="Integrin_bsu_tail_dom_sf"/>
</dbReference>
<proteinExistence type="inferred from homology"/>
<keyword evidence="13 18" id="KW-0401">Integrin</keyword>
<feature type="disulfide bond" evidence="17">
    <location>
        <begin position="590"/>
        <end position="621"/>
    </location>
</feature>
<dbReference type="GO" id="GO:0007229">
    <property type="term" value="P:integrin-mediated signaling pathway"/>
    <property type="evidence" value="ECO:0007669"/>
    <property type="project" value="UniProtKB-KW"/>
</dbReference>
<dbReference type="GO" id="GO:0005178">
    <property type="term" value="F:integrin binding"/>
    <property type="evidence" value="ECO:0007669"/>
    <property type="project" value="TreeGrafter"/>
</dbReference>
<dbReference type="KEGG" id="nlo:107220756"/>
<feature type="disulfide bond" evidence="17">
    <location>
        <begin position="662"/>
        <end position="745"/>
    </location>
</feature>
<comment type="subcellular location">
    <subcellularLocation>
        <location evidence="1 18">Cell membrane</location>
        <topology evidence="1 18">Single-pass type I membrane protein</topology>
    </subcellularLocation>
</comment>
<evidence type="ECO:0000256" key="17">
    <source>
        <dbReference type="PIRSR" id="PIRSR002512-1"/>
    </source>
</evidence>
<evidence type="ECO:0000256" key="1">
    <source>
        <dbReference type="ARBA" id="ARBA00004251"/>
    </source>
</evidence>
<feature type="transmembrane region" description="Helical" evidence="19">
    <location>
        <begin position="750"/>
        <end position="775"/>
    </location>
</feature>
<dbReference type="PRINTS" id="PR01186">
    <property type="entry name" value="INTEGRINB"/>
</dbReference>
<feature type="domain" description="Integrin beta subunit VWA" evidence="21">
    <location>
        <begin position="37"/>
        <end position="468"/>
    </location>
</feature>
<evidence type="ECO:0000256" key="6">
    <source>
        <dbReference type="ARBA" id="ARBA00022723"/>
    </source>
</evidence>
<dbReference type="Gene3D" id="3.40.50.410">
    <property type="entry name" value="von Willebrand factor, type A domain"/>
    <property type="match status" value="1"/>
</dbReference>
<evidence type="ECO:0000259" key="23">
    <source>
        <dbReference type="SMART" id="SM01242"/>
    </source>
</evidence>
<evidence type="ECO:0000256" key="19">
    <source>
        <dbReference type="SAM" id="Phobius"/>
    </source>
</evidence>
<feature type="disulfide bond" evidence="17">
    <location>
        <begin position="550"/>
        <end position="565"/>
    </location>
</feature>
<dbReference type="RefSeq" id="XP_015514963.1">
    <property type="nucleotide sequence ID" value="XM_015659477.2"/>
</dbReference>
<dbReference type="SMART" id="SM01242">
    <property type="entry name" value="Integrin_B_tail"/>
    <property type="match status" value="1"/>
</dbReference>
<dbReference type="InterPro" id="IPR012896">
    <property type="entry name" value="Integrin_bsu_tail"/>
</dbReference>
<dbReference type="FunFam" id="3.40.50.410:FF:000002">
    <property type="entry name" value="Integrin beta"/>
    <property type="match status" value="1"/>
</dbReference>
<evidence type="ECO:0000256" key="16">
    <source>
        <dbReference type="ARBA" id="ARBA00023180"/>
    </source>
</evidence>
<gene>
    <name evidence="25" type="primary">LOC107220756</name>
</gene>
<evidence type="ECO:0000256" key="9">
    <source>
        <dbReference type="ARBA" id="ARBA00022837"/>
    </source>
</evidence>
<accession>A0A6J0BMC9</accession>
<keyword evidence="10" id="KW-0460">Magnesium</keyword>
<dbReference type="GO" id="GO:0007157">
    <property type="term" value="P:heterophilic cell-cell adhesion via plasma membrane cell adhesion molecules"/>
    <property type="evidence" value="ECO:0007669"/>
    <property type="project" value="UniProtKB-ARBA"/>
</dbReference>
<dbReference type="SUPFAM" id="SSF57196">
    <property type="entry name" value="EGF/Laminin"/>
    <property type="match status" value="1"/>
</dbReference>
<dbReference type="AlphaFoldDB" id="A0A6J0BMC9"/>
<dbReference type="InterPro" id="IPR032695">
    <property type="entry name" value="Integrin_dom_sf"/>
</dbReference>
<keyword evidence="11 18" id="KW-0130">Cell adhesion</keyword>
<dbReference type="GO" id="GO:0009986">
    <property type="term" value="C:cell surface"/>
    <property type="evidence" value="ECO:0007669"/>
    <property type="project" value="TreeGrafter"/>
</dbReference>
<evidence type="ECO:0000256" key="12">
    <source>
        <dbReference type="ARBA" id="ARBA00022989"/>
    </source>
</evidence>
<evidence type="ECO:0000256" key="20">
    <source>
        <dbReference type="SAM" id="SignalP"/>
    </source>
</evidence>
<keyword evidence="3" id="KW-1003">Cell membrane</keyword>
<dbReference type="GO" id="GO:0046872">
    <property type="term" value="F:metal ion binding"/>
    <property type="evidence" value="ECO:0007669"/>
    <property type="project" value="UniProtKB-KW"/>
</dbReference>
<dbReference type="PANTHER" id="PTHR10082">
    <property type="entry name" value="INTEGRIN BETA SUBUNIT"/>
    <property type="match status" value="1"/>
</dbReference>
<keyword evidence="6" id="KW-0479">Metal-binding</keyword>
<dbReference type="InterPro" id="IPR002369">
    <property type="entry name" value="Integrin_bsu_VWA"/>
</dbReference>
<dbReference type="GO" id="GO:0033627">
    <property type="term" value="P:cell adhesion mediated by integrin"/>
    <property type="evidence" value="ECO:0007669"/>
    <property type="project" value="TreeGrafter"/>
</dbReference>
<evidence type="ECO:0000256" key="7">
    <source>
        <dbReference type="ARBA" id="ARBA00022729"/>
    </source>
</evidence>
<dbReference type="InParanoid" id="A0A6J0BMC9"/>
<organism evidence="25">
    <name type="scientific">Neodiprion lecontei</name>
    <name type="common">Redheaded pine sawfly</name>
    <dbReference type="NCBI Taxonomy" id="441921"/>
    <lineage>
        <taxon>Eukaryota</taxon>
        <taxon>Metazoa</taxon>
        <taxon>Ecdysozoa</taxon>
        <taxon>Arthropoda</taxon>
        <taxon>Hexapoda</taxon>
        <taxon>Insecta</taxon>
        <taxon>Pterygota</taxon>
        <taxon>Neoptera</taxon>
        <taxon>Endopterygota</taxon>
        <taxon>Hymenoptera</taxon>
        <taxon>Tenthredinoidea</taxon>
        <taxon>Diprionidae</taxon>
        <taxon>Diprioninae</taxon>
        <taxon>Neodiprion</taxon>
    </lineage>
</organism>
<reference evidence="25" key="1">
    <citation type="submission" date="2025-08" db="UniProtKB">
        <authorList>
            <consortium name="RefSeq"/>
        </authorList>
    </citation>
    <scope>IDENTIFICATION</scope>
    <source>
        <tissue evidence="25">Thorax and Abdomen</tissue>
    </source>
</reference>
<keyword evidence="15 17" id="KW-1015">Disulfide bond</keyword>
<feature type="disulfide bond" evidence="17">
    <location>
        <begin position="41"/>
        <end position="82"/>
    </location>
</feature>
<feature type="disulfide bond" evidence="17">
    <location>
        <begin position="50"/>
        <end position="71"/>
    </location>
</feature>
<evidence type="ECO:0000256" key="14">
    <source>
        <dbReference type="ARBA" id="ARBA00023136"/>
    </source>
</evidence>
<dbReference type="SUPFAM" id="SSF53300">
    <property type="entry name" value="vWA-like"/>
    <property type="match status" value="1"/>
</dbReference>
<keyword evidence="14 19" id="KW-0472">Membrane</keyword>
<dbReference type="Gene3D" id="2.10.25.10">
    <property type="entry name" value="Laminin"/>
    <property type="match status" value="4"/>
</dbReference>
<dbReference type="Pfam" id="PF08725">
    <property type="entry name" value="Integrin_b_cyt"/>
    <property type="match status" value="1"/>
</dbReference>
<dbReference type="Pfam" id="PF23105">
    <property type="entry name" value="EGF_integrin"/>
    <property type="match status" value="1"/>
</dbReference>
<evidence type="ECO:0000256" key="15">
    <source>
        <dbReference type="ARBA" id="ARBA00023157"/>
    </source>
</evidence>
<keyword evidence="8" id="KW-0677">Repeat</keyword>
<dbReference type="PIRSF" id="PIRSF002512">
    <property type="entry name" value="Integrin_B"/>
    <property type="match status" value="1"/>
</dbReference>
<feature type="disulfide bond" evidence="17">
    <location>
        <begin position="656"/>
        <end position="665"/>
    </location>
</feature>
<feature type="disulfide bond" evidence="17">
    <location>
        <begin position="466"/>
        <end position="470"/>
    </location>
</feature>
<feature type="disulfide bond" evidence="17">
    <location>
        <begin position="436"/>
        <end position="708"/>
    </location>
</feature>